<dbReference type="PROSITE" id="PS50853">
    <property type="entry name" value="FN3"/>
    <property type="match status" value="5"/>
</dbReference>
<protein>
    <recommendedName>
        <fullName evidence="3">Fibronectin type-III domain-containing protein</fullName>
    </recommendedName>
</protein>
<dbReference type="InterPro" id="IPR017853">
    <property type="entry name" value="GH"/>
</dbReference>
<dbReference type="PANTHER" id="PTHR46957:SF3">
    <property type="entry name" value="CYTOKINE RECEPTOR"/>
    <property type="match status" value="1"/>
</dbReference>
<keyword evidence="2" id="KW-0119">Carbohydrate metabolism</keyword>
<dbReference type="Gene3D" id="3.20.20.80">
    <property type="entry name" value="Glycosidases"/>
    <property type="match status" value="1"/>
</dbReference>
<feature type="domain" description="Fibronectin type-III" evidence="3">
    <location>
        <begin position="427"/>
        <end position="511"/>
    </location>
</feature>
<organism evidence="4 5">
    <name type="scientific">Catellatospora methionotrophica</name>
    <dbReference type="NCBI Taxonomy" id="121620"/>
    <lineage>
        <taxon>Bacteria</taxon>
        <taxon>Bacillati</taxon>
        <taxon>Actinomycetota</taxon>
        <taxon>Actinomycetes</taxon>
        <taxon>Micromonosporales</taxon>
        <taxon>Micromonosporaceae</taxon>
        <taxon>Catellatospora</taxon>
    </lineage>
</organism>
<sequence length="853" mass="89328">MRARQGIQAGDVINLDAGCAYTDSGNLLLADTEVQQRSGWLRLDLRGAADTGGCARGAYANLLGALDPDMKVIGLLSSSFASAAVPADFAAHAAAIACDGAYAGVDAWEVWNEPNLPGGSYLSEVVFAELLARTSDKIHQCGGDAKKVVSGGVTPNDPIGYLQQVSTEIGAHPEWTDHFDYANLRATINGIGLHPYVKAIDSTTYTGDTGTHQPLWNMVWQFTSNSALEFAGEPVYLTEFGWRLPDDDGVPNHGEETTEAEQCFNLVSAFDHIAGMPNVVAGTWFTLKDFGDTGRRFGLYDVNGGVRLARSGYVNDHCNGATDGAYNTDAEQLQWRDAVALAAAGGRRTDSGMTQAAAATYEVVLAPSDSPSYTMTRSTGSLALPLSSFYPPLPVGTYIWRVNKIVNGLRYPGKDQWKFTFQGKPAPPSGATATPAADGASIKIGWVDGSNTEDGFAVTDGATTANAPANATTHTWTGLAPGSTHCYRVRAFNAYGASAEIGPVCATTPSLPAAPSGVTATVVTGTSVRVDWADNSGNETAFDVSDGTSTVAVAAGSISYTWAGLANGATRCFQVRSRNLVGHSPWAGNACATTPTIPAVPTSPTAAAPTGTSIKVNWADQSANEWGFEVSNGTTSQVVGANTTTFTWGGLANGTYMCFRVRSYSLAGYSAWTAYACATTPTIPAVPTSPYAAALSTSQISVSWQDRSTNETSFQVYNGVSTITVGANVTSYTWGGLAAGTYMCFAVRAVNLAGASAWTPYACATTPAPPAGPTGQAAAPLNTSQIRVTWQDRSTNETGFQIYNGVSTVTVGANATGYIWGGLASRTYMCFAIRSYNAYGYSAWTPYACTTTL</sequence>
<dbReference type="GO" id="GO:0016020">
    <property type="term" value="C:membrane"/>
    <property type="evidence" value="ECO:0007669"/>
    <property type="project" value="UniProtKB-SubCell"/>
</dbReference>
<evidence type="ECO:0000259" key="3">
    <source>
        <dbReference type="PROSITE" id="PS50853"/>
    </source>
</evidence>
<evidence type="ECO:0000313" key="5">
    <source>
        <dbReference type="Proteomes" id="UP000660339"/>
    </source>
</evidence>
<reference evidence="4" key="1">
    <citation type="submission" date="2021-01" db="EMBL/GenBank/DDBJ databases">
        <title>Whole genome shotgun sequence of Catellatospora methionotrophica NBRC 14553.</title>
        <authorList>
            <person name="Komaki H."/>
            <person name="Tamura T."/>
        </authorList>
    </citation>
    <scope>NUCLEOTIDE SEQUENCE</scope>
    <source>
        <strain evidence="4">NBRC 14553</strain>
    </source>
</reference>
<dbReference type="EMBL" id="BONJ01000028">
    <property type="protein sequence ID" value="GIG16685.1"/>
    <property type="molecule type" value="Genomic_DNA"/>
</dbReference>
<keyword evidence="5" id="KW-1185">Reference proteome</keyword>
<dbReference type="GO" id="GO:0016798">
    <property type="term" value="F:hydrolase activity, acting on glycosyl bonds"/>
    <property type="evidence" value="ECO:0007669"/>
    <property type="project" value="UniProtKB-KW"/>
</dbReference>
<dbReference type="SUPFAM" id="SSF49265">
    <property type="entry name" value="Fibronectin type III"/>
    <property type="match status" value="3"/>
</dbReference>
<feature type="domain" description="Fibronectin type-III" evidence="3">
    <location>
        <begin position="600"/>
        <end position="683"/>
    </location>
</feature>
<evidence type="ECO:0000313" key="4">
    <source>
        <dbReference type="EMBL" id="GIG16685.1"/>
    </source>
</evidence>
<comment type="caution">
    <text evidence="4">The sequence shown here is derived from an EMBL/GenBank/DDBJ whole genome shotgun (WGS) entry which is preliminary data.</text>
</comment>
<dbReference type="InterPro" id="IPR013783">
    <property type="entry name" value="Ig-like_fold"/>
</dbReference>
<feature type="domain" description="Fibronectin type-III" evidence="3">
    <location>
        <begin position="514"/>
        <end position="597"/>
    </location>
</feature>
<dbReference type="SMART" id="SM00060">
    <property type="entry name" value="FN3"/>
    <property type="match status" value="5"/>
</dbReference>
<name>A0A8J3LDU2_9ACTN</name>
<dbReference type="AlphaFoldDB" id="A0A8J3LDU2"/>
<dbReference type="CDD" id="cd00063">
    <property type="entry name" value="FN3"/>
    <property type="match status" value="3"/>
</dbReference>
<evidence type="ECO:0000256" key="1">
    <source>
        <dbReference type="ARBA" id="ARBA00023295"/>
    </source>
</evidence>
<gene>
    <name evidence="4" type="ORF">Cme02nite_50170</name>
</gene>
<keyword evidence="2" id="KW-0624">Polysaccharide degradation</keyword>
<accession>A0A8J3LDU2</accession>
<dbReference type="GO" id="GO:0000272">
    <property type="term" value="P:polysaccharide catabolic process"/>
    <property type="evidence" value="ECO:0007669"/>
    <property type="project" value="UniProtKB-KW"/>
</dbReference>
<dbReference type="Proteomes" id="UP000660339">
    <property type="component" value="Unassembled WGS sequence"/>
</dbReference>
<dbReference type="InterPro" id="IPR050713">
    <property type="entry name" value="RTP_Phos/Ushers"/>
</dbReference>
<dbReference type="InterPro" id="IPR036116">
    <property type="entry name" value="FN3_sf"/>
</dbReference>
<proteinExistence type="predicted"/>
<feature type="domain" description="Fibronectin type-III" evidence="3">
    <location>
        <begin position="772"/>
        <end position="853"/>
    </location>
</feature>
<dbReference type="SUPFAM" id="SSF51445">
    <property type="entry name" value="(Trans)glycosidases"/>
    <property type="match status" value="1"/>
</dbReference>
<evidence type="ECO:0000256" key="2">
    <source>
        <dbReference type="ARBA" id="ARBA00023326"/>
    </source>
</evidence>
<dbReference type="PANTHER" id="PTHR46957">
    <property type="entry name" value="CYTOKINE RECEPTOR"/>
    <property type="match status" value="1"/>
</dbReference>
<feature type="domain" description="Fibronectin type-III" evidence="3">
    <location>
        <begin position="686"/>
        <end position="769"/>
    </location>
</feature>
<keyword evidence="1" id="KW-0326">Glycosidase</keyword>
<dbReference type="InterPro" id="IPR003961">
    <property type="entry name" value="FN3_dom"/>
</dbReference>
<dbReference type="Gene3D" id="2.60.40.10">
    <property type="entry name" value="Immunoglobulins"/>
    <property type="match status" value="5"/>
</dbReference>
<keyword evidence="1" id="KW-0378">Hydrolase</keyword>